<feature type="compositionally biased region" description="Basic and acidic residues" evidence="1">
    <location>
        <begin position="216"/>
        <end position="227"/>
    </location>
</feature>
<dbReference type="AlphaFoldDB" id="A0AAU1IB43"/>
<feature type="region of interest" description="Disordered" evidence="1">
    <location>
        <begin position="145"/>
        <end position="273"/>
    </location>
</feature>
<name>A0AAU1IB43_9ACTN</name>
<sequence>MEADELETQLKTNLGDMWNFLDKVSRFYEQLYELLELWEMWCRDRHPDLSYAATYISCHLRKDETNKQACADVLEIQNPEFPKSGSGNDDSSRLLWAANELILIYPSWEHRAWVEENLDWNQSRVVQSPVQTPAVQYPASVYGTVDTQAPSGGNGPQQVGLPSAQGPGRPARPGGTSAAVQTPDTPGQSDVRPRRRHARARRKDGPDGTAQQGAKAPERRARTDGARTDGQPEQQKPVMGAVRKRAAARREERAPGRGEEAARPGSAQQRDRALSVMSERNTIIEIPGNVKANRPVSPNDIVDLMQTANLIPAPLTLDSFRKRLGKRYVMLEEGERRRVKIGRDEQGDLVLRRSGGRFILFVPMQFDSAKTVWDTVGGSRMRYWPVGGSLLLMPERDARSNALRPFMEVVCLSGGARKTGLVRRHLLVGPRGRETSAQAMEKQAWENFLKSVRPRYKLQVVAASEI</sequence>
<evidence type="ECO:0000313" key="2">
    <source>
        <dbReference type="EMBL" id="WTP91389.1"/>
    </source>
</evidence>
<reference evidence="2" key="1">
    <citation type="submission" date="2022-10" db="EMBL/GenBank/DDBJ databases">
        <title>The complete genomes of actinobacterial strains from the NBC collection.</title>
        <authorList>
            <person name="Joergensen T.S."/>
            <person name="Alvarez Arevalo M."/>
            <person name="Sterndorff E.B."/>
            <person name="Faurdal D."/>
            <person name="Vuksanovic O."/>
            <person name="Mourched A.-S."/>
            <person name="Charusanti P."/>
            <person name="Shaw S."/>
            <person name="Blin K."/>
            <person name="Weber T."/>
        </authorList>
    </citation>
    <scope>NUCLEOTIDE SEQUENCE</scope>
    <source>
        <strain evidence="2">NBC 00180</strain>
    </source>
</reference>
<feature type="compositionally biased region" description="Basic residues" evidence="1">
    <location>
        <begin position="193"/>
        <end position="202"/>
    </location>
</feature>
<organism evidence="2">
    <name type="scientific">Streptomyces sp. NBC_00180</name>
    <dbReference type="NCBI Taxonomy" id="2903632"/>
    <lineage>
        <taxon>Bacteria</taxon>
        <taxon>Bacillati</taxon>
        <taxon>Actinomycetota</taxon>
        <taxon>Actinomycetes</taxon>
        <taxon>Kitasatosporales</taxon>
        <taxon>Streptomycetaceae</taxon>
        <taxon>Streptomyces</taxon>
    </lineage>
</organism>
<evidence type="ECO:0000256" key="1">
    <source>
        <dbReference type="SAM" id="MobiDB-lite"/>
    </source>
</evidence>
<proteinExistence type="predicted"/>
<gene>
    <name evidence="2" type="ORF">OG477_41575</name>
</gene>
<dbReference type="EMBL" id="CP108140">
    <property type="protein sequence ID" value="WTP91389.1"/>
    <property type="molecule type" value="Genomic_DNA"/>
</dbReference>
<feature type="compositionally biased region" description="Basic and acidic residues" evidence="1">
    <location>
        <begin position="248"/>
        <end position="262"/>
    </location>
</feature>
<accession>A0AAU1IB43</accession>
<feature type="compositionally biased region" description="Low complexity" evidence="1">
    <location>
        <begin position="162"/>
        <end position="179"/>
    </location>
</feature>
<protein>
    <submittedName>
        <fullName evidence="2">Uncharacterized protein</fullName>
    </submittedName>
</protein>